<gene>
    <name evidence="1" type="ORF">rsdtw13_05080</name>
</gene>
<evidence type="ECO:0000313" key="1">
    <source>
        <dbReference type="EMBL" id="GKX65250.1"/>
    </source>
</evidence>
<organism evidence="1 2">
    <name type="scientific">Inconstantimicrobium mannanitabidum</name>
    <dbReference type="NCBI Taxonomy" id="1604901"/>
    <lineage>
        <taxon>Bacteria</taxon>
        <taxon>Bacillati</taxon>
        <taxon>Bacillota</taxon>
        <taxon>Clostridia</taxon>
        <taxon>Eubacteriales</taxon>
        <taxon>Clostridiaceae</taxon>
        <taxon>Inconstantimicrobium</taxon>
    </lineage>
</organism>
<dbReference type="Proteomes" id="UP001058074">
    <property type="component" value="Unassembled WGS sequence"/>
</dbReference>
<comment type="caution">
    <text evidence="1">The sequence shown here is derived from an EMBL/GenBank/DDBJ whole genome shotgun (WGS) entry which is preliminary data.</text>
</comment>
<reference evidence="1" key="1">
    <citation type="journal article" date="2025" name="Int. J. Syst. Evol. Microbiol.">
        <title>Inconstantimicrobium mannanitabidum sp. nov., a novel member of the family Clostridiaceae isolated from anoxic soil under the treatment of reductive soil disinfestation.</title>
        <authorList>
            <person name="Ueki A."/>
            <person name="Tonouchi A."/>
            <person name="Honma S."/>
            <person name="Kaku N."/>
            <person name="Ueki K."/>
        </authorList>
    </citation>
    <scope>NUCLEOTIDE SEQUENCE</scope>
    <source>
        <strain evidence="1">TW13</strain>
    </source>
</reference>
<proteinExistence type="predicted"/>
<sequence>MKYVIGVDGGGTKTEVIAYNSAGEQIACGYGGFANIIEDRQQGLDNIGMAISQCMENLNRSDCVHIYAGISGMEVGNNKEIIENYLTGRFNTSITVINDADLAFYALLKGEDGIITISGTGSVSFGFHKDKYFRAGGWGKILGDEGSGYDIALNGLKKVVSEIDDGLESSDLSKEILSYINVSNIYDMVEFVSNSNKTDIAAITPVIVKAAERNDENAVNILKVASKELANITVKVYKMLGFQSQVNICILGSILTKVSIIKENYIRYLSKEIKDFNIINECISSAKGSYYLAIKNREF</sequence>
<name>A0ACB5R7S4_9CLOT</name>
<dbReference type="EMBL" id="BROD01000001">
    <property type="protein sequence ID" value="GKX65250.1"/>
    <property type="molecule type" value="Genomic_DNA"/>
</dbReference>
<evidence type="ECO:0000313" key="2">
    <source>
        <dbReference type="Proteomes" id="UP001058074"/>
    </source>
</evidence>
<protein>
    <submittedName>
        <fullName evidence="1">ATPase</fullName>
    </submittedName>
</protein>
<keyword evidence="2" id="KW-1185">Reference proteome</keyword>
<accession>A0ACB5R7S4</accession>